<dbReference type="AlphaFoldDB" id="A0A1L9UVR4"/>
<evidence type="ECO:0000313" key="2">
    <source>
        <dbReference type="Proteomes" id="UP000184499"/>
    </source>
</evidence>
<protein>
    <submittedName>
        <fullName evidence="1">Uncharacterized protein</fullName>
    </submittedName>
</protein>
<accession>A0A1L9UVR4</accession>
<dbReference type="GeneID" id="93576267"/>
<evidence type="ECO:0000313" key="1">
    <source>
        <dbReference type="EMBL" id="OJJ75659.1"/>
    </source>
</evidence>
<organism evidence="1 2">
    <name type="scientific">Aspergillus brasiliensis (strain CBS 101740 / IMI 381727 / IBT 21946)</name>
    <dbReference type="NCBI Taxonomy" id="767769"/>
    <lineage>
        <taxon>Eukaryota</taxon>
        <taxon>Fungi</taxon>
        <taxon>Dikarya</taxon>
        <taxon>Ascomycota</taxon>
        <taxon>Pezizomycotina</taxon>
        <taxon>Eurotiomycetes</taxon>
        <taxon>Eurotiomycetidae</taxon>
        <taxon>Eurotiales</taxon>
        <taxon>Aspergillaceae</taxon>
        <taxon>Aspergillus</taxon>
        <taxon>Aspergillus subgen. Circumdati</taxon>
    </lineage>
</organism>
<reference evidence="2" key="1">
    <citation type="journal article" date="2017" name="Genome Biol.">
        <title>Comparative genomics reveals high biological diversity and specific adaptations in the industrially and medically important fungal genus Aspergillus.</title>
        <authorList>
            <person name="de Vries R.P."/>
            <person name="Riley R."/>
            <person name="Wiebenga A."/>
            <person name="Aguilar-Osorio G."/>
            <person name="Amillis S."/>
            <person name="Uchima C.A."/>
            <person name="Anderluh G."/>
            <person name="Asadollahi M."/>
            <person name="Askin M."/>
            <person name="Barry K."/>
            <person name="Battaglia E."/>
            <person name="Bayram O."/>
            <person name="Benocci T."/>
            <person name="Braus-Stromeyer S.A."/>
            <person name="Caldana C."/>
            <person name="Canovas D."/>
            <person name="Cerqueira G.C."/>
            <person name="Chen F."/>
            <person name="Chen W."/>
            <person name="Choi C."/>
            <person name="Clum A."/>
            <person name="Dos Santos R.A."/>
            <person name="Damasio A.R."/>
            <person name="Diallinas G."/>
            <person name="Emri T."/>
            <person name="Fekete E."/>
            <person name="Flipphi M."/>
            <person name="Freyberg S."/>
            <person name="Gallo A."/>
            <person name="Gournas C."/>
            <person name="Habgood R."/>
            <person name="Hainaut M."/>
            <person name="Harispe M.L."/>
            <person name="Henrissat B."/>
            <person name="Hilden K.S."/>
            <person name="Hope R."/>
            <person name="Hossain A."/>
            <person name="Karabika E."/>
            <person name="Karaffa L."/>
            <person name="Karanyi Z."/>
            <person name="Krasevec N."/>
            <person name="Kuo A."/>
            <person name="Kusch H."/>
            <person name="LaButti K."/>
            <person name="Lagendijk E.L."/>
            <person name="Lapidus A."/>
            <person name="Levasseur A."/>
            <person name="Lindquist E."/>
            <person name="Lipzen A."/>
            <person name="Logrieco A.F."/>
            <person name="MacCabe A."/>
            <person name="Maekelae M.R."/>
            <person name="Malavazi I."/>
            <person name="Melin P."/>
            <person name="Meyer V."/>
            <person name="Mielnichuk N."/>
            <person name="Miskei M."/>
            <person name="Molnar A.P."/>
            <person name="Mule G."/>
            <person name="Ngan C.Y."/>
            <person name="Orejas M."/>
            <person name="Orosz E."/>
            <person name="Ouedraogo J.P."/>
            <person name="Overkamp K.M."/>
            <person name="Park H.-S."/>
            <person name="Perrone G."/>
            <person name="Piumi F."/>
            <person name="Punt P.J."/>
            <person name="Ram A.F."/>
            <person name="Ramon A."/>
            <person name="Rauscher S."/>
            <person name="Record E."/>
            <person name="Riano-Pachon D.M."/>
            <person name="Robert V."/>
            <person name="Roehrig J."/>
            <person name="Ruller R."/>
            <person name="Salamov A."/>
            <person name="Salih N.S."/>
            <person name="Samson R.A."/>
            <person name="Sandor E."/>
            <person name="Sanguinetti M."/>
            <person name="Schuetze T."/>
            <person name="Sepcic K."/>
            <person name="Shelest E."/>
            <person name="Sherlock G."/>
            <person name="Sophianopoulou V."/>
            <person name="Squina F.M."/>
            <person name="Sun H."/>
            <person name="Susca A."/>
            <person name="Todd R.B."/>
            <person name="Tsang A."/>
            <person name="Unkles S.E."/>
            <person name="van de Wiele N."/>
            <person name="van Rossen-Uffink D."/>
            <person name="Oliveira J.V."/>
            <person name="Vesth T.C."/>
            <person name="Visser J."/>
            <person name="Yu J.-H."/>
            <person name="Zhou M."/>
            <person name="Andersen M.R."/>
            <person name="Archer D.B."/>
            <person name="Baker S.E."/>
            <person name="Benoit I."/>
            <person name="Brakhage A.A."/>
            <person name="Braus G.H."/>
            <person name="Fischer R."/>
            <person name="Frisvad J.C."/>
            <person name="Goldman G.H."/>
            <person name="Houbraken J."/>
            <person name="Oakley B."/>
            <person name="Pocsi I."/>
            <person name="Scazzocchio C."/>
            <person name="Seiboth B."/>
            <person name="vanKuyk P.A."/>
            <person name="Wortman J."/>
            <person name="Dyer P.S."/>
            <person name="Grigoriev I.V."/>
        </authorList>
    </citation>
    <scope>NUCLEOTIDE SEQUENCE [LARGE SCALE GENOMIC DNA]</scope>
    <source>
        <strain evidence="2">CBS 101740 / IMI 381727 / IBT 21946</strain>
    </source>
</reference>
<dbReference type="Proteomes" id="UP000184499">
    <property type="component" value="Unassembled WGS sequence"/>
</dbReference>
<name>A0A1L9UVR4_ASPBC</name>
<dbReference type="VEuPathDB" id="FungiDB:ASPBRDRAFT_376783"/>
<dbReference type="EMBL" id="KV878680">
    <property type="protein sequence ID" value="OJJ75659.1"/>
    <property type="molecule type" value="Genomic_DNA"/>
</dbReference>
<gene>
    <name evidence="1" type="ORF">ASPBRDRAFT_376783</name>
</gene>
<keyword evidence="2" id="KW-1185">Reference proteome</keyword>
<sequence>MRVSGDQLRGDGSANLSSGRTIRILFSRRISAATMYQTELSAQTSPELTGVIPKRGGWSIYGVLFSAFCLLLLIPTTPRAPRIDGTSLSSPFSLKGIDGYCVLYGGPPSGEKHHVRRVILPVINYTSTIQSYTRTTLLHYPVRGSLSAMLSCSYFHAYSKVTRLTPCPFKRGSSCNWPPPQR</sequence>
<dbReference type="RefSeq" id="XP_067482906.1">
    <property type="nucleotide sequence ID" value="XM_067623779.1"/>
</dbReference>
<proteinExistence type="predicted"/>